<feature type="region of interest" description="Disordered" evidence="1">
    <location>
        <begin position="1"/>
        <end position="23"/>
    </location>
</feature>
<accession>A0A7W3JKK1</accession>
<dbReference type="PANTHER" id="PTHR41913:SF1">
    <property type="entry name" value="DUF1684 DOMAIN-CONTAINING PROTEIN"/>
    <property type="match status" value="1"/>
</dbReference>
<evidence type="ECO:0000313" key="5">
    <source>
        <dbReference type="Proteomes" id="UP000522688"/>
    </source>
</evidence>
<proteinExistence type="predicted"/>
<sequence length="228" mass="24628">MTDPTRASSTPPLSDSDDSPRSAARSALDIASWRRTIHGLYREVRDATDLASAHDLWRRTRDGLFTTHPSTPLLPEDRPDFTGLPTAPYDPAWRFEVPVEPVETRRMVVETGTDGDVQFDLVGVADVPGVGRLDVWKLVQYGGGLFVPVKDALAGKPGGTYGGGRYLIDSVKGADLGEGSVPGTIVLDFNFAYNPSCAYDPAWACPLAQPGNTVAVEIPVGERYGRVR</sequence>
<gene>
    <name evidence="3" type="ORF">FB463_002867</name>
    <name evidence="2" type="ORF">FFA01_17950</name>
</gene>
<dbReference type="Pfam" id="PF07920">
    <property type="entry name" value="DUF1684"/>
    <property type="match status" value="1"/>
</dbReference>
<reference evidence="2 4" key="1">
    <citation type="submission" date="2019-07" db="EMBL/GenBank/DDBJ databases">
        <title>Whole genome shotgun sequence of Frigoribacterium faeni NBRC 103066.</title>
        <authorList>
            <person name="Hosoyama A."/>
            <person name="Uohara A."/>
            <person name="Ohji S."/>
            <person name="Ichikawa N."/>
        </authorList>
    </citation>
    <scope>NUCLEOTIDE SEQUENCE [LARGE SCALE GENOMIC DNA]</scope>
    <source>
        <strain evidence="2 4">NBRC 103066</strain>
    </source>
</reference>
<evidence type="ECO:0000313" key="3">
    <source>
        <dbReference type="EMBL" id="MBA8814592.1"/>
    </source>
</evidence>
<evidence type="ECO:0000256" key="1">
    <source>
        <dbReference type="SAM" id="MobiDB-lite"/>
    </source>
</evidence>
<name>A0A7W3JKK1_9MICO</name>
<comment type="caution">
    <text evidence="3">The sequence shown here is derived from an EMBL/GenBank/DDBJ whole genome shotgun (WGS) entry which is preliminary data.</text>
</comment>
<dbReference type="AlphaFoldDB" id="A0A7W3JKK1"/>
<dbReference type="EMBL" id="BJUV01000016">
    <property type="protein sequence ID" value="GEK83486.1"/>
    <property type="molecule type" value="Genomic_DNA"/>
</dbReference>
<evidence type="ECO:0000313" key="4">
    <source>
        <dbReference type="Proteomes" id="UP000321154"/>
    </source>
</evidence>
<dbReference type="RefSeq" id="WP_146855251.1">
    <property type="nucleotide sequence ID" value="NZ_BAAAHR010000003.1"/>
</dbReference>
<keyword evidence="4" id="KW-1185">Reference proteome</keyword>
<evidence type="ECO:0008006" key="6">
    <source>
        <dbReference type="Google" id="ProtNLM"/>
    </source>
</evidence>
<dbReference type="Proteomes" id="UP000321154">
    <property type="component" value="Unassembled WGS sequence"/>
</dbReference>
<dbReference type="Proteomes" id="UP000522688">
    <property type="component" value="Unassembled WGS sequence"/>
</dbReference>
<dbReference type="EMBL" id="JACGWW010000006">
    <property type="protein sequence ID" value="MBA8814592.1"/>
    <property type="molecule type" value="Genomic_DNA"/>
</dbReference>
<reference evidence="3 5" key="2">
    <citation type="submission" date="2020-07" db="EMBL/GenBank/DDBJ databases">
        <title>Sequencing the genomes of 1000 actinobacteria strains.</title>
        <authorList>
            <person name="Klenk H.-P."/>
        </authorList>
    </citation>
    <scope>NUCLEOTIDE SEQUENCE [LARGE SCALE GENOMIC DNA]</scope>
    <source>
        <strain evidence="3 5">DSM 10309</strain>
    </source>
</reference>
<dbReference type="OrthoDB" id="5493262at2"/>
<evidence type="ECO:0000313" key="2">
    <source>
        <dbReference type="EMBL" id="GEK83486.1"/>
    </source>
</evidence>
<dbReference type="InterPro" id="IPR012467">
    <property type="entry name" value="DUF1684"/>
</dbReference>
<dbReference type="PANTHER" id="PTHR41913">
    <property type="entry name" value="DUF1684 DOMAIN-CONTAINING PROTEIN"/>
    <property type="match status" value="1"/>
</dbReference>
<organism evidence="3 5">
    <name type="scientific">Frigoribacterium faeni</name>
    <dbReference type="NCBI Taxonomy" id="145483"/>
    <lineage>
        <taxon>Bacteria</taxon>
        <taxon>Bacillati</taxon>
        <taxon>Actinomycetota</taxon>
        <taxon>Actinomycetes</taxon>
        <taxon>Micrococcales</taxon>
        <taxon>Microbacteriaceae</taxon>
        <taxon>Frigoribacterium</taxon>
    </lineage>
</organism>
<protein>
    <recommendedName>
        <fullName evidence="6">DUF1684 domain-containing protein</fullName>
    </recommendedName>
</protein>